<keyword evidence="1" id="KW-0472">Membrane</keyword>
<keyword evidence="1" id="KW-0812">Transmembrane</keyword>
<accession>A0A1M4MZ79</accession>
<name>A0A1M4MZ79_9RHOB</name>
<evidence type="ECO:0000313" key="3">
    <source>
        <dbReference type="Proteomes" id="UP000184085"/>
    </source>
</evidence>
<gene>
    <name evidence="2" type="ORF">KARMA_2067</name>
</gene>
<evidence type="ECO:0000313" key="2">
    <source>
        <dbReference type="EMBL" id="SCM67861.1"/>
    </source>
</evidence>
<dbReference type="RefSeq" id="WP_072706502.1">
    <property type="nucleotide sequence ID" value="NZ_FMJB01000050.1"/>
</dbReference>
<evidence type="ECO:0000256" key="1">
    <source>
        <dbReference type="SAM" id="Phobius"/>
    </source>
</evidence>
<keyword evidence="1" id="KW-1133">Transmembrane helix</keyword>
<dbReference type="EMBL" id="FMJB01000050">
    <property type="protein sequence ID" value="SCM67861.1"/>
    <property type="molecule type" value="Genomic_DNA"/>
</dbReference>
<organism evidence="2 3">
    <name type="scientific">Donghicola eburneus</name>
    <dbReference type="NCBI Taxonomy" id="393278"/>
    <lineage>
        <taxon>Bacteria</taxon>
        <taxon>Pseudomonadati</taxon>
        <taxon>Pseudomonadota</taxon>
        <taxon>Alphaproteobacteria</taxon>
        <taxon>Rhodobacterales</taxon>
        <taxon>Roseobacteraceae</taxon>
        <taxon>Donghicola</taxon>
    </lineage>
</organism>
<protein>
    <submittedName>
        <fullName evidence="2">Putative lipoyl synthase</fullName>
    </submittedName>
</protein>
<reference evidence="3" key="1">
    <citation type="submission" date="2016-09" db="EMBL/GenBank/DDBJ databases">
        <authorList>
            <person name="Wibberg D."/>
        </authorList>
    </citation>
    <scope>NUCLEOTIDE SEQUENCE [LARGE SCALE GENOMIC DNA]</scope>
</reference>
<dbReference type="Proteomes" id="UP000184085">
    <property type="component" value="Unassembled WGS sequence"/>
</dbReference>
<dbReference type="AlphaFoldDB" id="A0A1M4MZ79"/>
<proteinExistence type="predicted"/>
<sequence length="61" mass="6953">MNLIWLVRMSKWARNPPSPQRVKLVLGIIALCLIIVGIEFFFGWPDWLTTNGNLRGGAPKF</sequence>
<keyword evidence="3" id="KW-1185">Reference proteome</keyword>
<feature type="transmembrane region" description="Helical" evidence="1">
    <location>
        <begin position="21"/>
        <end position="44"/>
    </location>
</feature>